<dbReference type="InterPro" id="IPR032710">
    <property type="entry name" value="NTF2-like_dom_sf"/>
</dbReference>
<dbReference type="SUPFAM" id="SSF54427">
    <property type="entry name" value="NTF2-like"/>
    <property type="match status" value="1"/>
</dbReference>
<dbReference type="InterPro" id="IPR014284">
    <property type="entry name" value="RNA_pol_sigma-70_dom"/>
</dbReference>
<dbReference type="InterPro" id="IPR013325">
    <property type="entry name" value="RNA_pol_sigma_r2"/>
</dbReference>
<dbReference type="NCBIfam" id="TIGR02937">
    <property type="entry name" value="sigma70-ECF"/>
    <property type="match status" value="1"/>
</dbReference>
<dbReference type="InterPro" id="IPR036388">
    <property type="entry name" value="WH-like_DNA-bd_sf"/>
</dbReference>
<dbReference type="Gene3D" id="1.10.1740.10">
    <property type="match status" value="1"/>
</dbReference>
<sequence>MDEQALAERFDECRGHLRAVAYRMLGSLDEADDAVQETWLRASRAGAGDVANVTGWLTTIAGRICLDMLRARRRRGEEFGGLTGVERADGRDPEEEALLADAVGLAMLVVLDRLAPAERVAFVLHDLFAVPFAEIAGIVERTPATAKKLASRARLRVHGAPALPAADLARQRKVVEAFLAASRSGDMDALLAVLAPDAFRRAEPAAELRGAHRIAGETAANPARARNARIALVDGAIGLVVAPRGRLAAVLQITVEGDRVAGYTVIADPPRLRRLTLAVAAPCGRGGGLGGSARPRRARGGAVRSR</sequence>
<organism evidence="9 10">
    <name type="scientific">Actinomadura napierensis</name>
    <dbReference type="NCBI Taxonomy" id="267854"/>
    <lineage>
        <taxon>Bacteria</taxon>
        <taxon>Bacillati</taxon>
        <taxon>Actinomycetota</taxon>
        <taxon>Actinomycetes</taxon>
        <taxon>Streptosporangiales</taxon>
        <taxon>Thermomonosporaceae</taxon>
        <taxon>Actinomadura</taxon>
    </lineage>
</organism>
<dbReference type="Proteomes" id="UP001501020">
    <property type="component" value="Unassembled WGS sequence"/>
</dbReference>
<protein>
    <submittedName>
        <fullName evidence="9">Sigma-70 family RNA polymerase sigma factor</fullName>
    </submittedName>
</protein>
<keyword evidence="5" id="KW-0804">Transcription</keyword>
<dbReference type="PANTHER" id="PTHR30173:SF43">
    <property type="entry name" value="ECF RNA POLYMERASE SIGMA FACTOR SIGI-RELATED"/>
    <property type="match status" value="1"/>
</dbReference>
<dbReference type="InterPro" id="IPR052704">
    <property type="entry name" value="ECF_Sigma-70_Domain"/>
</dbReference>
<evidence type="ECO:0000256" key="1">
    <source>
        <dbReference type="ARBA" id="ARBA00010641"/>
    </source>
</evidence>
<proteinExistence type="inferred from homology"/>
<dbReference type="InterPro" id="IPR013324">
    <property type="entry name" value="RNA_pol_sigma_r3/r4-like"/>
</dbReference>
<dbReference type="Pfam" id="PF04542">
    <property type="entry name" value="Sigma70_r2"/>
    <property type="match status" value="1"/>
</dbReference>
<dbReference type="SUPFAM" id="SSF88946">
    <property type="entry name" value="Sigma2 domain of RNA polymerase sigma factors"/>
    <property type="match status" value="1"/>
</dbReference>
<evidence type="ECO:0000256" key="5">
    <source>
        <dbReference type="ARBA" id="ARBA00023163"/>
    </source>
</evidence>
<dbReference type="Gene3D" id="1.10.10.10">
    <property type="entry name" value="Winged helix-like DNA-binding domain superfamily/Winged helix DNA-binding domain"/>
    <property type="match status" value="1"/>
</dbReference>
<feature type="compositionally biased region" description="Basic residues" evidence="6">
    <location>
        <begin position="294"/>
        <end position="306"/>
    </location>
</feature>
<dbReference type="Gene3D" id="3.10.450.50">
    <property type="match status" value="1"/>
</dbReference>
<keyword evidence="4" id="KW-0731">Sigma factor</keyword>
<feature type="region of interest" description="Disordered" evidence="6">
    <location>
        <begin position="286"/>
        <end position="306"/>
    </location>
</feature>
<reference evidence="10" key="1">
    <citation type="journal article" date="2019" name="Int. J. Syst. Evol. Microbiol.">
        <title>The Global Catalogue of Microorganisms (GCM) 10K type strain sequencing project: providing services to taxonomists for standard genome sequencing and annotation.</title>
        <authorList>
            <consortium name="The Broad Institute Genomics Platform"/>
            <consortium name="The Broad Institute Genome Sequencing Center for Infectious Disease"/>
            <person name="Wu L."/>
            <person name="Ma J."/>
        </authorList>
    </citation>
    <scope>NUCLEOTIDE SEQUENCE [LARGE SCALE GENOMIC DNA]</scope>
    <source>
        <strain evidence="10">JCM 13850</strain>
    </source>
</reference>
<feature type="domain" description="RNA polymerase sigma factor 70 region 4 type 2" evidence="8">
    <location>
        <begin position="108"/>
        <end position="156"/>
    </location>
</feature>
<comment type="caution">
    <text evidence="9">The sequence shown here is derived from an EMBL/GenBank/DDBJ whole genome shotgun (WGS) entry which is preliminary data.</text>
</comment>
<dbReference type="InterPro" id="IPR013249">
    <property type="entry name" value="RNA_pol_sigma70_r4_t2"/>
</dbReference>
<evidence type="ECO:0000259" key="8">
    <source>
        <dbReference type="Pfam" id="PF08281"/>
    </source>
</evidence>
<dbReference type="EMBL" id="BAAAMR010000078">
    <property type="protein sequence ID" value="GAA2157962.1"/>
    <property type="molecule type" value="Genomic_DNA"/>
</dbReference>
<comment type="similarity">
    <text evidence="1">Belongs to the sigma-70 factor family. ECF subfamily.</text>
</comment>
<gene>
    <name evidence="9" type="ORF">GCM10009727_68290</name>
</gene>
<dbReference type="SUPFAM" id="SSF88659">
    <property type="entry name" value="Sigma3 and sigma4 domains of RNA polymerase sigma factors"/>
    <property type="match status" value="1"/>
</dbReference>
<evidence type="ECO:0000256" key="3">
    <source>
        <dbReference type="ARBA" id="ARBA00023015"/>
    </source>
</evidence>
<accession>A0ABP5M093</accession>
<evidence type="ECO:0000259" key="7">
    <source>
        <dbReference type="Pfam" id="PF04542"/>
    </source>
</evidence>
<evidence type="ECO:0000256" key="6">
    <source>
        <dbReference type="SAM" id="MobiDB-lite"/>
    </source>
</evidence>
<comment type="subunit">
    <text evidence="2">Interacts transiently with the RNA polymerase catalytic core formed by RpoA, RpoB, RpoC and RpoZ (2 alpha, 1 beta, 1 beta' and 1 omega subunit) to form the RNA polymerase holoenzyme that can initiate transcription.</text>
</comment>
<evidence type="ECO:0000313" key="10">
    <source>
        <dbReference type="Proteomes" id="UP001501020"/>
    </source>
</evidence>
<dbReference type="PANTHER" id="PTHR30173">
    <property type="entry name" value="SIGMA 19 FACTOR"/>
    <property type="match status" value="1"/>
</dbReference>
<name>A0ABP5M093_9ACTN</name>
<evidence type="ECO:0000256" key="4">
    <source>
        <dbReference type="ARBA" id="ARBA00023082"/>
    </source>
</evidence>
<dbReference type="Pfam" id="PF08281">
    <property type="entry name" value="Sigma70_r4_2"/>
    <property type="match status" value="1"/>
</dbReference>
<keyword evidence="10" id="KW-1185">Reference proteome</keyword>
<keyword evidence="3" id="KW-0805">Transcription regulation</keyword>
<feature type="domain" description="RNA polymerase sigma-70 region 2" evidence="7">
    <location>
        <begin position="11"/>
        <end position="75"/>
    </location>
</feature>
<dbReference type="RefSeq" id="WP_344277053.1">
    <property type="nucleotide sequence ID" value="NZ_BAAAMR010000078.1"/>
</dbReference>
<evidence type="ECO:0000256" key="2">
    <source>
        <dbReference type="ARBA" id="ARBA00011344"/>
    </source>
</evidence>
<dbReference type="InterPro" id="IPR007627">
    <property type="entry name" value="RNA_pol_sigma70_r2"/>
</dbReference>
<evidence type="ECO:0000313" key="9">
    <source>
        <dbReference type="EMBL" id="GAA2157962.1"/>
    </source>
</evidence>